<name>A0ABS5EBI5_9PROT</name>
<dbReference type="InterPro" id="IPR045214">
    <property type="entry name" value="Surf1/Surf4"/>
</dbReference>
<evidence type="ECO:0000256" key="3">
    <source>
        <dbReference type="ARBA" id="ARBA00022692"/>
    </source>
</evidence>
<evidence type="ECO:0000256" key="1">
    <source>
        <dbReference type="ARBA" id="ARBA00004370"/>
    </source>
</evidence>
<keyword evidence="5 6" id="KW-0472">Membrane</keyword>
<sequence>MTGRSRVGLALFGGGFLLLALLFGALGAWQLQRRAWKHDLIAQVEARFRIAPVPVPGRGEWHLISARDAYRRIMADGQFLPDRETLVRATTVLGRGYWVMVPLQTADGVVMVNRGFIPPDRRDPAARSGPEQGASVRVTGLLRVSEPVGGFLRANDPAADRWYSRDIAAIAARHGLRDVAPFFIDAEALPGATAYPVAGLTVIRFSDHHLVYALTWFGLALLSAWGGVLALRQR</sequence>
<evidence type="ECO:0000256" key="4">
    <source>
        <dbReference type="ARBA" id="ARBA00022989"/>
    </source>
</evidence>
<dbReference type="PANTHER" id="PTHR23427:SF2">
    <property type="entry name" value="SURFEIT LOCUS PROTEIN 1"/>
    <property type="match status" value="1"/>
</dbReference>
<comment type="caution">
    <text evidence="6">Lacks conserved residue(s) required for the propagation of feature annotation.</text>
</comment>
<keyword evidence="4 6" id="KW-1133">Transmembrane helix</keyword>
<comment type="caution">
    <text evidence="7">The sequence shown here is derived from an EMBL/GenBank/DDBJ whole genome shotgun (WGS) entry which is preliminary data.</text>
</comment>
<evidence type="ECO:0000256" key="6">
    <source>
        <dbReference type="RuleBase" id="RU363076"/>
    </source>
</evidence>
<gene>
    <name evidence="7" type="ORF">GXW78_01795</name>
</gene>
<proteinExistence type="inferred from homology"/>
<dbReference type="EMBL" id="JAAEDI010000002">
    <property type="protein sequence ID" value="MBR0648384.1"/>
    <property type="molecule type" value="Genomic_DNA"/>
</dbReference>
<dbReference type="CDD" id="cd06662">
    <property type="entry name" value="SURF1"/>
    <property type="match status" value="1"/>
</dbReference>
<reference evidence="8" key="1">
    <citation type="journal article" date="2021" name="Syst. Appl. Microbiol.">
        <title>Roseomonas hellenica sp. nov., isolated from roots of wild-growing Alkanna tinctoria.</title>
        <authorList>
            <person name="Rat A."/>
            <person name="Naranjo H.D."/>
            <person name="Lebbe L."/>
            <person name="Cnockaert M."/>
            <person name="Krigas N."/>
            <person name="Grigoriadou K."/>
            <person name="Maloupa E."/>
            <person name="Willems A."/>
        </authorList>
    </citation>
    <scope>NUCLEOTIDE SEQUENCE [LARGE SCALE GENOMIC DNA]</scope>
    <source>
        <strain evidence="8">LMG 31159</strain>
    </source>
</reference>
<evidence type="ECO:0000256" key="5">
    <source>
        <dbReference type="ARBA" id="ARBA00023136"/>
    </source>
</evidence>
<keyword evidence="3 6" id="KW-0812">Transmembrane</keyword>
<dbReference type="InterPro" id="IPR002994">
    <property type="entry name" value="Surf1/Shy1"/>
</dbReference>
<dbReference type="PROSITE" id="PS50895">
    <property type="entry name" value="SURF1"/>
    <property type="match status" value="1"/>
</dbReference>
<dbReference type="Proteomes" id="UP000698752">
    <property type="component" value="Unassembled WGS sequence"/>
</dbReference>
<keyword evidence="8" id="KW-1185">Reference proteome</keyword>
<comment type="similarity">
    <text evidence="2 6">Belongs to the SURF1 family.</text>
</comment>
<dbReference type="RefSeq" id="WP_211865533.1">
    <property type="nucleotide sequence ID" value="NZ_JAAEDI010000002.1"/>
</dbReference>
<evidence type="ECO:0000313" key="7">
    <source>
        <dbReference type="EMBL" id="MBR0648384.1"/>
    </source>
</evidence>
<evidence type="ECO:0000256" key="2">
    <source>
        <dbReference type="ARBA" id="ARBA00007165"/>
    </source>
</evidence>
<feature type="transmembrane region" description="Helical" evidence="6">
    <location>
        <begin position="210"/>
        <end position="231"/>
    </location>
</feature>
<organism evidence="7 8">
    <name type="scientific">Neoroseomonas terrae</name>
    <dbReference type="NCBI Taxonomy" id="424799"/>
    <lineage>
        <taxon>Bacteria</taxon>
        <taxon>Pseudomonadati</taxon>
        <taxon>Pseudomonadota</taxon>
        <taxon>Alphaproteobacteria</taxon>
        <taxon>Acetobacterales</taxon>
        <taxon>Acetobacteraceae</taxon>
        <taxon>Neoroseomonas</taxon>
    </lineage>
</organism>
<comment type="subcellular location">
    <subcellularLocation>
        <location evidence="6">Cell membrane</location>
        <topology evidence="6">Multi-pass membrane protein</topology>
    </subcellularLocation>
    <subcellularLocation>
        <location evidence="1">Membrane</location>
    </subcellularLocation>
</comment>
<protein>
    <recommendedName>
        <fullName evidence="6">SURF1-like protein</fullName>
    </recommendedName>
</protein>
<keyword evidence="6" id="KW-1003">Cell membrane</keyword>
<accession>A0ABS5EBI5</accession>
<dbReference type="PANTHER" id="PTHR23427">
    <property type="entry name" value="SURFEIT LOCUS PROTEIN"/>
    <property type="match status" value="1"/>
</dbReference>
<evidence type="ECO:0000313" key="8">
    <source>
        <dbReference type="Proteomes" id="UP000698752"/>
    </source>
</evidence>
<dbReference type="Pfam" id="PF02104">
    <property type="entry name" value="SURF1"/>
    <property type="match status" value="1"/>
</dbReference>